<name>A0ABR4A9K2_9LECA</name>
<evidence type="ECO:0000256" key="1">
    <source>
        <dbReference type="SAM" id="MobiDB-lite"/>
    </source>
</evidence>
<keyword evidence="3" id="KW-0732">Signal</keyword>
<evidence type="ECO:0000256" key="3">
    <source>
        <dbReference type="SAM" id="SignalP"/>
    </source>
</evidence>
<feature type="compositionally biased region" description="Basic residues" evidence="1">
    <location>
        <begin position="491"/>
        <end position="504"/>
    </location>
</feature>
<feature type="domain" description="Dystroglycan-type cadherin-like" evidence="4">
    <location>
        <begin position="247"/>
        <end position="327"/>
    </location>
</feature>
<dbReference type="InterPro" id="IPR015919">
    <property type="entry name" value="Cadherin-like_sf"/>
</dbReference>
<feature type="compositionally biased region" description="Polar residues" evidence="1">
    <location>
        <begin position="684"/>
        <end position="693"/>
    </location>
</feature>
<gene>
    <name evidence="5" type="ORF">N7G274_006046</name>
</gene>
<accession>A0ABR4A9K2</accession>
<feature type="region of interest" description="Disordered" evidence="1">
    <location>
        <begin position="1041"/>
        <end position="1067"/>
    </location>
</feature>
<feature type="signal peptide" evidence="3">
    <location>
        <begin position="1"/>
        <end position="17"/>
    </location>
</feature>
<feature type="compositionally biased region" description="Basic and acidic residues" evidence="1">
    <location>
        <begin position="528"/>
        <end position="552"/>
    </location>
</feature>
<feature type="region of interest" description="Disordered" evidence="1">
    <location>
        <begin position="647"/>
        <end position="707"/>
    </location>
</feature>
<proteinExistence type="predicted"/>
<protein>
    <recommendedName>
        <fullName evidence="4">Dystroglycan-type cadherin-like domain-containing protein</fullName>
    </recommendedName>
</protein>
<feature type="chain" id="PRO_5046932997" description="Dystroglycan-type cadherin-like domain-containing protein" evidence="3">
    <location>
        <begin position="18"/>
        <end position="1067"/>
    </location>
</feature>
<dbReference type="Proteomes" id="UP001590950">
    <property type="component" value="Unassembled WGS sequence"/>
</dbReference>
<comment type="caution">
    <text evidence="5">The sequence shown here is derived from an EMBL/GenBank/DDBJ whole genome shotgun (WGS) entry which is preliminary data.</text>
</comment>
<feature type="transmembrane region" description="Helical" evidence="2">
    <location>
        <begin position="451"/>
        <end position="474"/>
    </location>
</feature>
<reference evidence="5 6" key="1">
    <citation type="submission" date="2024-09" db="EMBL/GenBank/DDBJ databases">
        <title>Rethinking Asexuality: The Enigmatic Case of Functional Sexual Genes in Lepraria (Stereocaulaceae).</title>
        <authorList>
            <person name="Doellman M."/>
            <person name="Sun Y."/>
            <person name="Barcenas-Pena A."/>
            <person name="Lumbsch H.T."/>
            <person name="Grewe F."/>
        </authorList>
    </citation>
    <scope>NUCLEOTIDE SEQUENCE [LARGE SCALE GENOMIC DNA]</scope>
    <source>
        <strain evidence="5 6">Mercado 3170</strain>
    </source>
</reference>
<dbReference type="Pfam" id="PF05345">
    <property type="entry name" value="He_PIG"/>
    <property type="match status" value="3"/>
</dbReference>
<dbReference type="SUPFAM" id="SSF49313">
    <property type="entry name" value="Cadherin-like"/>
    <property type="match status" value="4"/>
</dbReference>
<feature type="region of interest" description="Disordered" evidence="1">
    <location>
        <begin position="955"/>
        <end position="976"/>
    </location>
</feature>
<feature type="compositionally biased region" description="Basic and acidic residues" evidence="1">
    <location>
        <begin position="1056"/>
        <end position="1067"/>
    </location>
</feature>
<feature type="compositionally biased region" description="Basic and acidic residues" evidence="1">
    <location>
        <begin position="505"/>
        <end position="520"/>
    </location>
</feature>
<dbReference type="EMBL" id="JBEFKJ010000018">
    <property type="protein sequence ID" value="KAL2041102.1"/>
    <property type="molecule type" value="Genomic_DNA"/>
</dbReference>
<feature type="compositionally biased region" description="Low complexity" evidence="1">
    <location>
        <begin position="876"/>
        <end position="892"/>
    </location>
</feature>
<evidence type="ECO:0000313" key="6">
    <source>
        <dbReference type="Proteomes" id="UP001590950"/>
    </source>
</evidence>
<evidence type="ECO:0000256" key="2">
    <source>
        <dbReference type="SAM" id="Phobius"/>
    </source>
</evidence>
<feature type="region of interest" description="Disordered" evidence="1">
    <location>
        <begin position="848"/>
        <end position="903"/>
    </location>
</feature>
<feature type="compositionally biased region" description="Low complexity" evidence="1">
    <location>
        <begin position="553"/>
        <end position="562"/>
    </location>
</feature>
<keyword evidence="2" id="KW-0812">Transmembrane</keyword>
<keyword evidence="2" id="KW-0472">Membrane</keyword>
<sequence length="1067" mass="115867">MLFFVLLLLVLSNLTQATPTVNLLINAQVPPVARVNQAFYFLVAPSTFLDTSPISYTLQNTTDWLQLDSSNGSFHGTPGPQDVGPSVVILVATDSTGSVTMPVTFIVSAEQGPGLGLPIASQLPAYGAFSSPNSLLLTPGSALSLSFSPNTFTETDGNTSYYAKSADNTPLPSWVIFDPGNLCFSGKVPQATSPTSTPQTIGIQLTASDVIGFAGTTVYFQLVIQSHLFAFGNTVQTINFTPGSPVTYNGLLSDLTLDGQPVAASDLENASADVPDWLSLDHNNLALSGTPPANASHHNFTVNATDRHGDSASTIVLIRTAENSSLNMLMPLPALNATAGSHFLYNLNSSFSCDPVSDGINITVNPGIAATWLTYNTTTMNLQGYIPNNLKPQQVQVTIIATQGNESQTEVLNIGLSPAKPTMTHTASGIPKPTRSSVAEADMRAKKNKGWIAAAVIVPLIAGIAALLLLYCCCRRNSKLRLKFKEEKEKRKEKKGKEKKKKISKPHEEMNQDIAERQPETSEAFDIDQEKAAQSKSVREAADIPPDAHHEATSTTEASNTTQMRTSRLPKAPITRRFSRFRIPRGTTDSIEATRPDSWRRYVGGIVPNPIMVPEYSLDPGEQTSCKDKSASPRLKPTLAVVPGSSISAETSPIKRLSKQRRRGSGIFSGQRVSGVGHGRKTLGQGSSYSPLNSKGVGHGDARHLGGPPGYGMVRKSWRNMSVISWTTTQSPPETGDSVVWAEGLERRPTQKTIDSILSSLSGQSATISMNNFARPQTIHEAVLDEQTSGDPRSFRVLSRSHLPSKRESPAKSSNNLDSLEVYIKRRRQQGSYDNPFWVAGPASARISSLQNSGHQRRITHGDHVLPSTPRKQTVRRSYSQSSSLESQLKVSPTRTSSSPARKRIRKYNFARPFSPQYFSRSSRVNSKSSFSSSTDSRFASAASDLDFNEALHEDTDQEGNRKWFKEHPNPLRQNSTDVRFNNTDVSDQELIDSLRADGQFSAAQRLSVLRAKTQAVTTEILEADPNVEIRSPVGKRLGRKMGLIRGDPSNTSMRGDIRDAGDSAFV</sequence>
<keyword evidence="6" id="KW-1185">Reference proteome</keyword>
<dbReference type="SMART" id="SM00736">
    <property type="entry name" value="CADG"/>
    <property type="match status" value="3"/>
</dbReference>
<evidence type="ECO:0000259" key="4">
    <source>
        <dbReference type="SMART" id="SM00736"/>
    </source>
</evidence>
<feature type="domain" description="Dystroglycan-type cadherin-like" evidence="4">
    <location>
        <begin position="20"/>
        <end position="114"/>
    </location>
</feature>
<feature type="domain" description="Dystroglycan-type cadherin-like" evidence="4">
    <location>
        <begin position="127"/>
        <end position="231"/>
    </location>
</feature>
<feature type="region of interest" description="Disordered" evidence="1">
    <location>
        <begin position="488"/>
        <end position="568"/>
    </location>
</feature>
<evidence type="ECO:0000313" key="5">
    <source>
        <dbReference type="EMBL" id="KAL2041102.1"/>
    </source>
</evidence>
<dbReference type="Gene3D" id="2.60.40.10">
    <property type="entry name" value="Immunoglobulins"/>
    <property type="match status" value="4"/>
</dbReference>
<organism evidence="5 6">
    <name type="scientific">Stereocaulon virgatum</name>
    <dbReference type="NCBI Taxonomy" id="373712"/>
    <lineage>
        <taxon>Eukaryota</taxon>
        <taxon>Fungi</taxon>
        <taxon>Dikarya</taxon>
        <taxon>Ascomycota</taxon>
        <taxon>Pezizomycotina</taxon>
        <taxon>Lecanoromycetes</taxon>
        <taxon>OSLEUM clade</taxon>
        <taxon>Lecanoromycetidae</taxon>
        <taxon>Lecanorales</taxon>
        <taxon>Lecanorineae</taxon>
        <taxon>Stereocaulaceae</taxon>
        <taxon>Stereocaulon</taxon>
    </lineage>
</organism>
<dbReference type="InterPro" id="IPR013783">
    <property type="entry name" value="Ig-like_fold"/>
</dbReference>
<keyword evidence="2" id="KW-1133">Transmembrane helix</keyword>
<feature type="compositionally biased region" description="Basic and acidic residues" evidence="1">
    <location>
        <begin position="955"/>
        <end position="970"/>
    </location>
</feature>
<dbReference type="InterPro" id="IPR006644">
    <property type="entry name" value="Cadg"/>
</dbReference>